<comment type="subcellular location">
    <subcellularLocation>
        <location evidence="1">Mitochondrion membrane</location>
        <topology evidence="1">Multi-pass membrane protein</topology>
    </subcellularLocation>
</comment>
<keyword evidence="3" id="KW-0813">Transport</keyword>
<comment type="caution">
    <text evidence="11">The sequence shown here is derived from an EMBL/GenBank/DDBJ whole genome shotgun (WGS) entry which is preliminary data.</text>
</comment>
<dbReference type="SUPFAM" id="SSF103506">
    <property type="entry name" value="Mitochondrial carrier"/>
    <property type="match status" value="1"/>
</dbReference>
<dbReference type="EMBL" id="CAJNDS010002378">
    <property type="protein sequence ID" value="CAE7455505.1"/>
    <property type="molecule type" value="Genomic_DNA"/>
</dbReference>
<evidence type="ECO:0000313" key="12">
    <source>
        <dbReference type="Proteomes" id="UP000604046"/>
    </source>
</evidence>
<dbReference type="Pfam" id="PF00723">
    <property type="entry name" value="Glyco_hydro_15"/>
    <property type="match status" value="1"/>
</dbReference>
<dbReference type="PROSITE" id="PS50920">
    <property type="entry name" value="SOLCAR"/>
    <property type="match status" value="1"/>
</dbReference>
<protein>
    <recommendedName>
        <fullName evidence="10">GH15-like domain-containing protein</fullName>
    </recommendedName>
</protein>
<dbReference type="InterPro" id="IPR018108">
    <property type="entry name" value="MCP_transmembrane"/>
</dbReference>
<keyword evidence="12" id="KW-1185">Reference proteome</keyword>
<dbReference type="Gene3D" id="1.50.10.10">
    <property type="match status" value="1"/>
</dbReference>
<evidence type="ECO:0000256" key="5">
    <source>
        <dbReference type="ARBA" id="ARBA00022737"/>
    </source>
</evidence>
<dbReference type="Pfam" id="PF00153">
    <property type="entry name" value="Mito_carr"/>
    <property type="match status" value="2"/>
</dbReference>
<feature type="repeat" description="Solcar" evidence="9">
    <location>
        <begin position="470"/>
        <end position="555"/>
    </location>
</feature>
<dbReference type="PANTHER" id="PTHR45624">
    <property type="entry name" value="MITOCHONDRIAL BASIC AMINO ACIDS TRANSPORTER-RELATED"/>
    <property type="match status" value="1"/>
</dbReference>
<dbReference type="Gene3D" id="1.50.40.10">
    <property type="entry name" value="Mitochondrial carrier domain"/>
    <property type="match status" value="1"/>
</dbReference>
<proteinExistence type="inferred from homology"/>
<dbReference type="GO" id="GO:0022857">
    <property type="term" value="F:transmembrane transporter activity"/>
    <property type="evidence" value="ECO:0007669"/>
    <property type="project" value="TreeGrafter"/>
</dbReference>
<evidence type="ECO:0000256" key="1">
    <source>
        <dbReference type="ARBA" id="ARBA00004225"/>
    </source>
</evidence>
<gene>
    <name evidence="11" type="ORF">SNAT2548_LOCUS25081</name>
</gene>
<evidence type="ECO:0000256" key="9">
    <source>
        <dbReference type="PROSITE-ProRule" id="PRU00282"/>
    </source>
</evidence>
<dbReference type="InterPro" id="IPR023395">
    <property type="entry name" value="MCP_dom_sf"/>
</dbReference>
<dbReference type="Proteomes" id="UP000604046">
    <property type="component" value="Unassembled WGS sequence"/>
</dbReference>
<evidence type="ECO:0000256" key="3">
    <source>
        <dbReference type="ARBA" id="ARBA00022448"/>
    </source>
</evidence>
<keyword evidence="7" id="KW-0496">Mitochondrion</keyword>
<comment type="similarity">
    <text evidence="2">Belongs to the mitochondrial carrier (TC 2.A.29) family.</text>
</comment>
<name>A0A812RTK1_9DINO</name>
<evidence type="ECO:0000256" key="4">
    <source>
        <dbReference type="ARBA" id="ARBA00022692"/>
    </source>
</evidence>
<dbReference type="SUPFAM" id="SSF48208">
    <property type="entry name" value="Six-hairpin glycosidases"/>
    <property type="match status" value="2"/>
</dbReference>
<feature type="domain" description="GH15-like" evidence="10">
    <location>
        <begin position="820"/>
        <end position="907"/>
    </location>
</feature>
<keyword evidence="8 9" id="KW-0472">Membrane</keyword>
<evidence type="ECO:0000256" key="6">
    <source>
        <dbReference type="ARBA" id="ARBA00022989"/>
    </source>
</evidence>
<dbReference type="InterPro" id="IPR012341">
    <property type="entry name" value="6hp_glycosidase-like_sf"/>
</dbReference>
<dbReference type="GO" id="GO:0031966">
    <property type="term" value="C:mitochondrial membrane"/>
    <property type="evidence" value="ECO:0007669"/>
    <property type="project" value="UniProtKB-SubCell"/>
</dbReference>
<keyword evidence="5" id="KW-0677">Repeat</keyword>
<dbReference type="InterPro" id="IPR050567">
    <property type="entry name" value="Mitochondrial_Carrier"/>
</dbReference>
<evidence type="ECO:0000256" key="8">
    <source>
        <dbReference type="ARBA" id="ARBA00023136"/>
    </source>
</evidence>
<accession>A0A812RTK1</accession>
<dbReference type="AlphaFoldDB" id="A0A812RTK1"/>
<keyword evidence="6" id="KW-1133">Transmembrane helix</keyword>
<dbReference type="GO" id="GO:0005975">
    <property type="term" value="P:carbohydrate metabolic process"/>
    <property type="evidence" value="ECO:0007669"/>
    <property type="project" value="InterPro"/>
</dbReference>
<dbReference type="OrthoDB" id="436315at2759"/>
<evidence type="ECO:0000256" key="7">
    <source>
        <dbReference type="ARBA" id="ARBA00023128"/>
    </source>
</evidence>
<organism evidence="11 12">
    <name type="scientific">Symbiodinium natans</name>
    <dbReference type="NCBI Taxonomy" id="878477"/>
    <lineage>
        <taxon>Eukaryota</taxon>
        <taxon>Sar</taxon>
        <taxon>Alveolata</taxon>
        <taxon>Dinophyceae</taxon>
        <taxon>Suessiales</taxon>
        <taxon>Symbiodiniaceae</taxon>
        <taxon>Symbiodinium</taxon>
    </lineage>
</organism>
<keyword evidence="4 9" id="KW-0812">Transmembrane</keyword>
<reference evidence="11" key="1">
    <citation type="submission" date="2021-02" db="EMBL/GenBank/DDBJ databases">
        <authorList>
            <person name="Dougan E. K."/>
            <person name="Rhodes N."/>
            <person name="Thang M."/>
            <person name="Chan C."/>
        </authorList>
    </citation>
    <scope>NUCLEOTIDE SEQUENCE</scope>
</reference>
<sequence>MSTVDLAVVGNGMFGALVDETGRFVWCCMDTFGGDPVFNCLVNNNSDKTGFYDVVLEDFNKSEQLYEDASTVLITKLFSDKGDVVEIRDFAPRFVHYDRVFRPFQLIRLVRRLQGDPRISIRIRPTFQYNSTDGYQTRGSQHVRFCGPKQTWRVTTNMPIRRVIEEIPFLVADEPVIIVFGSDESFTNSLSQVAMEFETKTTIYWKHWCSSLCLPVEFQQVLMRAAMTLAMNQSEDCGGFLASLSMGLPLGPFCPSTRDSRVCRLLDECLALPVLRDMGLLDLCKKFLGFAKEICYREQLPQHVYNSWGALQDTQREYAPYLAGYRGMGEVHSGGMLLEDPPIDDEVWELCIVVLARCDSGIRWPRNLSGLMAAKRKATPLDTLPPICGGAVVTSVVMYPVDVVRAICMANPGTGAGEALRGFLQAHGIMGFVKQGLVAEVTRASISRAIKFFMQPIVHRNLYGVPETKGTPVSKGLAGAIGTFPEVLAISPLENIKLAAQLDKEGKFSGSADIAKHILKTRGFNGLMIGYAGMQVRQCLWTGGFFLTLDLYKGWVSSVVSNKLAQDVLSGFAAGATGTAMNCWTDVCRSIVQKKALADTFDPAIPRPSFLAPYNPVPFFSEAANLAQTKGIGGLYAGVGPKMVHLGGSGAILAVLMPRFKTMWPGHPEREKSDRDDGHDGHGLSLLSCPFYTLRGVMLQSADFIDTQSTSHLGCLRLLRFPLVVRVKRLAISLVHAFFDIRLSQELCTPQLCEKLELYARKACSAFAHRCQLYKAYPGSDEKPRLPLGAGFFDDDLHFFVCEGPDDTHLHSDGDGPVSVHTLTSVLCWAAADRLHRVAAHYFRDPERADHWQRQALEIHEEICRQAWSPTRGAFTSHWGGTRVGPSVLRLAELGFISPEDARFRGTVRAFEADAALCASCLKGADGEVLGEESILTAFATCFTTNTLLWYSEALRSIGATIESRRLVEAVLKTSKHPGMLAEAIDLRTGEQWGNTPCTAALLSLLRVAPRLSRTWREV</sequence>
<evidence type="ECO:0000259" key="10">
    <source>
        <dbReference type="Pfam" id="PF00723"/>
    </source>
</evidence>
<dbReference type="InterPro" id="IPR008928">
    <property type="entry name" value="6-hairpin_glycosidase_sf"/>
</dbReference>
<evidence type="ECO:0000256" key="2">
    <source>
        <dbReference type="ARBA" id="ARBA00006375"/>
    </source>
</evidence>
<evidence type="ECO:0000313" key="11">
    <source>
        <dbReference type="EMBL" id="CAE7455505.1"/>
    </source>
</evidence>
<dbReference type="PANTHER" id="PTHR45624:SF10">
    <property type="entry name" value="SLC (SOLUTE CARRIER) HOMOLOG"/>
    <property type="match status" value="1"/>
</dbReference>
<dbReference type="InterPro" id="IPR011613">
    <property type="entry name" value="GH15-like"/>
</dbReference>